<reference evidence="3 4" key="1">
    <citation type="submission" date="2016-11" db="EMBL/GenBank/DDBJ databases">
        <authorList>
            <person name="Jaros S."/>
            <person name="Januszkiewicz K."/>
            <person name="Wedrychowicz H."/>
        </authorList>
    </citation>
    <scope>NUCLEOTIDE SEQUENCE [LARGE SCALE GENOMIC DNA]</scope>
    <source>
        <strain evidence="3 4">DSM 9705</strain>
    </source>
</reference>
<sequence>MHRPLITMPTKRISIGTVSLVCIGWIIALMPFLSASAVAQESSPVPLRFAYSEFPPFHWKNNDQSMAGFFYDIITEAVENRIGIPLVWTAYPWTRCQENVKSGLDDAILTVPTEDRARYSVTHKKPFYVKELHIFTAVDHPRLADIMSIRTIGDIKRLGLSVVTYSGNGWHKSMIESEGIKTYETPYLQNVWLMLVKKRADLVIEWPPGATPDLLRLELDTAVIDTGTVLSSMRFHLLIRKDSGNTAILDRFDETIAAMQRDGTINAILRRYTL</sequence>
<dbReference type="OrthoDB" id="5455795at2"/>
<keyword evidence="1" id="KW-0732">Signal</keyword>
<dbReference type="STRING" id="1121409.SAMN02745124_00371"/>
<feature type="domain" description="Solute-binding protein family 3/N-terminal" evidence="2">
    <location>
        <begin position="46"/>
        <end position="274"/>
    </location>
</feature>
<dbReference type="Gene3D" id="3.40.190.10">
    <property type="entry name" value="Periplasmic binding protein-like II"/>
    <property type="match status" value="2"/>
</dbReference>
<evidence type="ECO:0000313" key="3">
    <source>
        <dbReference type="EMBL" id="SHH38302.1"/>
    </source>
</evidence>
<evidence type="ECO:0000259" key="2">
    <source>
        <dbReference type="SMART" id="SM00062"/>
    </source>
</evidence>
<keyword evidence="4" id="KW-1185">Reference proteome</keyword>
<proteinExistence type="predicted"/>
<dbReference type="EMBL" id="FQXS01000001">
    <property type="protein sequence ID" value="SHH38302.1"/>
    <property type="molecule type" value="Genomic_DNA"/>
</dbReference>
<dbReference type="Proteomes" id="UP000184139">
    <property type="component" value="Unassembled WGS sequence"/>
</dbReference>
<name>A0A1M5SI80_9BACT</name>
<protein>
    <submittedName>
        <fullName evidence="3">Polar amino acid transport system substrate-binding protein</fullName>
    </submittedName>
</protein>
<dbReference type="SUPFAM" id="SSF53850">
    <property type="entry name" value="Periplasmic binding protein-like II"/>
    <property type="match status" value="1"/>
</dbReference>
<evidence type="ECO:0000313" key="4">
    <source>
        <dbReference type="Proteomes" id="UP000184139"/>
    </source>
</evidence>
<gene>
    <name evidence="3" type="ORF">SAMN02745124_00371</name>
</gene>
<dbReference type="PANTHER" id="PTHR35936:SF6">
    <property type="entry name" value="AMINO ACID ABC TRANSPORTER SUBSTRATE-BINDING PAAT FAMILY PROTEIN"/>
    <property type="match status" value="1"/>
</dbReference>
<dbReference type="PANTHER" id="PTHR35936">
    <property type="entry name" value="MEMBRANE-BOUND LYTIC MUREIN TRANSGLYCOSYLASE F"/>
    <property type="match status" value="1"/>
</dbReference>
<evidence type="ECO:0000256" key="1">
    <source>
        <dbReference type="ARBA" id="ARBA00022729"/>
    </source>
</evidence>
<dbReference type="SMART" id="SM00062">
    <property type="entry name" value="PBPb"/>
    <property type="match status" value="1"/>
</dbReference>
<dbReference type="InterPro" id="IPR001638">
    <property type="entry name" value="Solute-binding_3/MltF_N"/>
</dbReference>
<dbReference type="Pfam" id="PF00497">
    <property type="entry name" value="SBP_bac_3"/>
    <property type="match status" value="1"/>
</dbReference>
<dbReference type="AlphaFoldDB" id="A0A1M5SI80"/>
<organism evidence="3 4">
    <name type="scientific">Desulfofustis glycolicus DSM 9705</name>
    <dbReference type="NCBI Taxonomy" id="1121409"/>
    <lineage>
        <taxon>Bacteria</taxon>
        <taxon>Pseudomonadati</taxon>
        <taxon>Thermodesulfobacteriota</taxon>
        <taxon>Desulfobulbia</taxon>
        <taxon>Desulfobulbales</taxon>
        <taxon>Desulfocapsaceae</taxon>
        <taxon>Desulfofustis</taxon>
    </lineage>
</organism>
<accession>A0A1M5SI80</accession>